<name>A0A5N5T2T3_9CRUS</name>
<accession>A0A5N5T2T3</accession>
<proteinExistence type="predicted"/>
<keyword evidence="3" id="KW-1185">Reference proteome</keyword>
<reference evidence="2 3" key="1">
    <citation type="journal article" date="2019" name="PLoS Biol.">
        <title>Sex chromosomes control vertical transmission of feminizing Wolbachia symbionts in an isopod.</title>
        <authorList>
            <person name="Becking T."/>
            <person name="Chebbi M.A."/>
            <person name="Giraud I."/>
            <person name="Moumen B."/>
            <person name="Laverre T."/>
            <person name="Caubet Y."/>
            <person name="Peccoud J."/>
            <person name="Gilbert C."/>
            <person name="Cordaux R."/>
        </authorList>
    </citation>
    <scope>NUCLEOTIDE SEQUENCE [LARGE SCALE GENOMIC DNA]</scope>
    <source>
        <strain evidence="2">ANa2</strain>
        <tissue evidence="2">Whole body excluding digestive tract and cuticle</tissue>
    </source>
</reference>
<protein>
    <submittedName>
        <fullName evidence="2">Uncharacterized protein</fullName>
    </submittedName>
</protein>
<dbReference type="Proteomes" id="UP000326759">
    <property type="component" value="Unassembled WGS sequence"/>
</dbReference>
<feature type="compositionally biased region" description="Acidic residues" evidence="1">
    <location>
        <begin position="154"/>
        <end position="173"/>
    </location>
</feature>
<feature type="compositionally biased region" description="Acidic residues" evidence="1">
    <location>
        <begin position="132"/>
        <end position="147"/>
    </location>
</feature>
<evidence type="ECO:0000313" key="3">
    <source>
        <dbReference type="Proteomes" id="UP000326759"/>
    </source>
</evidence>
<organism evidence="2 3">
    <name type="scientific">Armadillidium nasatum</name>
    <dbReference type="NCBI Taxonomy" id="96803"/>
    <lineage>
        <taxon>Eukaryota</taxon>
        <taxon>Metazoa</taxon>
        <taxon>Ecdysozoa</taxon>
        <taxon>Arthropoda</taxon>
        <taxon>Crustacea</taxon>
        <taxon>Multicrustacea</taxon>
        <taxon>Malacostraca</taxon>
        <taxon>Eumalacostraca</taxon>
        <taxon>Peracarida</taxon>
        <taxon>Isopoda</taxon>
        <taxon>Oniscidea</taxon>
        <taxon>Crinocheta</taxon>
        <taxon>Armadillidiidae</taxon>
        <taxon>Armadillidium</taxon>
    </lineage>
</organism>
<evidence type="ECO:0000256" key="1">
    <source>
        <dbReference type="SAM" id="MobiDB-lite"/>
    </source>
</evidence>
<feature type="region of interest" description="Disordered" evidence="1">
    <location>
        <begin position="118"/>
        <end position="173"/>
    </location>
</feature>
<evidence type="ECO:0000313" key="2">
    <source>
        <dbReference type="EMBL" id="KAB7500632.1"/>
    </source>
</evidence>
<gene>
    <name evidence="2" type="ORF">Anas_05250</name>
</gene>
<sequence>MAQAAASNPSFILCIMETYSEEIYKGKFESSVRKKGVTISECTVTYSNGITISLQKVLVGYTNIKRYILLDETHHFDPILEFSNIKPNDPTNEMSTGGVIDLRERSLRIGKLFEEEWEEDKENEKEYTVGDEWMEVTDDEEEPEEESDGRFSSPDEEVGSPDDGVDTSLTEDD</sequence>
<dbReference type="EMBL" id="SEYY01013363">
    <property type="protein sequence ID" value="KAB7500632.1"/>
    <property type="molecule type" value="Genomic_DNA"/>
</dbReference>
<dbReference type="AlphaFoldDB" id="A0A5N5T2T3"/>
<comment type="caution">
    <text evidence="2">The sequence shown here is derived from an EMBL/GenBank/DDBJ whole genome shotgun (WGS) entry which is preliminary data.</text>
</comment>